<comment type="caution">
    <text evidence="3">The sequence shown here is derived from an EMBL/GenBank/DDBJ whole genome shotgun (WGS) entry which is preliminary data.</text>
</comment>
<accession>A0A5N6KNT2</accession>
<feature type="region of interest" description="Disordered" evidence="1">
    <location>
        <begin position="432"/>
        <end position="454"/>
    </location>
</feature>
<proteinExistence type="predicted"/>
<evidence type="ECO:0000313" key="3">
    <source>
        <dbReference type="EMBL" id="KAB8336745.1"/>
    </source>
</evidence>
<feature type="domain" description="Mitochondrial outer membrane transport complex Sam37/metaxin N-terminal" evidence="2">
    <location>
        <begin position="16"/>
        <end position="112"/>
    </location>
</feature>
<name>A0A5N6KNT2_9ROSI</name>
<feature type="compositionally biased region" description="Basic and acidic residues" evidence="1">
    <location>
        <begin position="595"/>
        <end position="624"/>
    </location>
</feature>
<dbReference type="AlphaFoldDB" id="A0A5N6KNT2"/>
<feature type="compositionally biased region" description="Basic and acidic residues" evidence="1">
    <location>
        <begin position="708"/>
        <end position="725"/>
    </location>
</feature>
<dbReference type="InterPro" id="IPR019564">
    <property type="entry name" value="Sam37/metaxin_N"/>
</dbReference>
<dbReference type="GO" id="GO:0001401">
    <property type="term" value="C:SAM complex"/>
    <property type="evidence" value="ECO:0007669"/>
    <property type="project" value="InterPro"/>
</dbReference>
<keyword evidence="4" id="KW-1185">Reference proteome</keyword>
<reference evidence="3 4" key="1">
    <citation type="submission" date="2019-06" db="EMBL/GenBank/DDBJ databases">
        <title>A chromosomal-level reference genome of Carpinus fangiana (Coryloideae, Betulaceae).</title>
        <authorList>
            <person name="Yang X."/>
            <person name="Wang Z."/>
            <person name="Zhang L."/>
            <person name="Hao G."/>
            <person name="Liu J."/>
            <person name="Yang Y."/>
        </authorList>
    </citation>
    <scope>NUCLEOTIDE SEQUENCE [LARGE SCALE GENOMIC DNA]</scope>
    <source>
        <strain evidence="3">Cfa_2016G</strain>
        <tissue evidence="3">Leaf</tissue>
    </source>
</reference>
<feature type="compositionally biased region" description="Basic residues" evidence="1">
    <location>
        <begin position="521"/>
        <end position="535"/>
    </location>
</feature>
<feature type="compositionally biased region" description="Basic and acidic residues" evidence="1">
    <location>
        <begin position="502"/>
        <end position="520"/>
    </location>
</feature>
<dbReference type="Pfam" id="PF10568">
    <property type="entry name" value="Tom37"/>
    <property type="match status" value="1"/>
</dbReference>
<dbReference type="Proteomes" id="UP000327013">
    <property type="component" value="Unassembled WGS sequence"/>
</dbReference>
<sequence>MVSNPRHSPSHLTEIAKGTFPALRSEKSWSFGYDAIVQRLSNDGYSLGRDDTLDDASERQTAERHMLGIHVVHNARPLLAAHFYTTQKNWTHVTRTTWTRILPTHANYTVVPEILDRAKLVATSAGLSSGIEGEDDLPPPSDPSVQAQLQAKGQLDAGSPSLLFARSRQTVQQALAARQAATRFRLEALMDDLLEPLVRVLGNGHSESLDGLDCLVYGYLAPLLREDVPVTWIPQLMRDKYPRVCDHVEQLGKLIFPQGAVDVQRVMSSPFLSDESVSRTDLSLTEIAGLPYCQAPSPTYLACTTNLLRALSYHIISPARQRWLLYDKDLHHRLPLIIGTSLPVVGGIAYLVYKFATLRTGPDHVFGRGRPRLRMLGAAGAALSVLGQNEAYPDQPTMGIDGMDVVGLGGGVLAKLASTDVLLFLALRNPDSPRTQHCRQHTAPKCKPPDRSQSFERQLPITTSTHFSANGVANRGEHGGAQILHRHQHTTRTPLIAARNATRNEDTRRRKAQIRSERHERHARHAQRPVRRAGRLRQEEDRPERVRQHRSRQDPVPSDEVQGARDDKRREHANDGVGQQPQRDGQRGRALLRQPEAHGVELPRAAVRAEAESVGGDERREAGRRPQAVVDEGAARAALEEVEGQEAEQAEEDQRAAEHRRGAEDPGEVGGECAALECAGPEAKGRHGGHGGEDACLAHAWRVDAAEDRHAGRDEDTDGEALHGTDDEEENARAVTIMARGPQRSAAEPETTTDRPFASINEPVSQGVVEDLMPRAVKSVIWLTVMLPKRKPKRSWPVEQTKMKTNSARRFGSSGGLPWYADLEAMFSGEVPSSIASAGMGGMGLKLRPEVVARPESESRLLTRRSKTFSPGLSSLLALV</sequence>
<feature type="compositionally biased region" description="Basic and acidic residues" evidence="1">
    <location>
        <begin position="652"/>
        <end position="664"/>
    </location>
</feature>
<evidence type="ECO:0000313" key="4">
    <source>
        <dbReference type="Proteomes" id="UP000327013"/>
    </source>
</evidence>
<organism evidence="3 4">
    <name type="scientific">Carpinus fangiana</name>
    <dbReference type="NCBI Taxonomy" id="176857"/>
    <lineage>
        <taxon>Eukaryota</taxon>
        <taxon>Viridiplantae</taxon>
        <taxon>Streptophyta</taxon>
        <taxon>Embryophyta</taxon>
        <taxon>Tracheophyta</taxon>
        <taxon>Spermatophyta</taxon>
        <taxon>Magnoliopsida</taxon>
        <taxon>eudicotyledons</taxon>
        <taxon>Gunneridae</taxon>
        <taxon>Pentapetalae</taxon>
        <taxon>rosids</taxon>
        <taxon>fabids</taxon>
        <taxon>Fagales</taxon>
        <taxon>Betulaceae</taxon>
        <taxon>Carpinus</taxon>
    </lineage>
</organism>
<feature type="compositionally biased region" description="Basic and acidic residues" evidence="1">
    <location>
        <begin position="536"/>
        <end position="546"/>
    </location>
</feature>
<feature type="region of interest" description="Disordered" evidence="1">
    <location>
        <begin position="708"/>
        <end position="728"/>
    </location>
</feature>
<gene>
    <name evidence="3" type="ORF">FH972_021054</name>
</gene>
<feature type="region of interest" description="Disordered" evidence="1">
    <location>
        <begin position="740"/>
        <end position="761"/>
    </location>
</feature>
<evidence type="ECO:0000259" key="2">
    <source>
        <dbReference type="Pfam" id="PF10568"/>
    </source>
</evidence>
<dbReference type="EMBL" id="VIBQ01000009">
    <property type="protein sequence ID" value="KAB8336745.1"/>
    <property type="molecule type" value="Genomic_DNA"/>
</dbReference>
<feature type="region of interest" description="Disordered" evidence="1">
    <location>
        <begin position="486"/>
        <end position="671"/>
    </location>
</feature>
<feature type="compositionally biased region" description="Basic and acidic residues" evidence="1">
    <location>
        <begin position="562"/>
        <end position="574"/>
    </location>
</feature>
<protein>
    <recommendedName>
        <fullName evidence="2">Mitochondrial outer membrane transport complex Sam37/metaxin N-terminal domain-containing protein</fullName>
    </recommendedName>
</protein>
<feature type="compositionally biased region" description="Acidic residues" evidence="1">
    <location>
        <begin position="640"/>
        <end position="651"/>
    </location>
</feature>
<dbReference type="OrthoDB" id="5835136at2759"/>
<evidence type="ECO:0000256" key="1">
    <source>
        <dbReference type="SAM" id="MobiDB-lite"/>
    </source>
</evidence>